<gene>
    <name evidence="1" type="ORF">JVT61DRAFT_2819</name>
</gene>
<reference evidence="1" key="1">
    <citation type="submission" date="2021-03" db="EMBL/GenBank/DDBJ databases">
        <title>Evolutionary innovations through gain and loss of genes in the ectomycorrhizal Boletales.</title>
        <authorList>
            <person name="Wu G."/>
            <person name="Miyauchi S."/>
            <person name="Morin E."/>
            <person name="Yang Z.-L."/>
            <person name="Xu J."/>
            <person name="Martin F.M."/>
        </authorList>
    </citation>
    <scope>NUCLEOTIDE SEQUENCE</scope>
    <source>
        <strain evidence="1">BR01</strain>
    </source>
</reference>
<name>A0A8I3A8M7_9AGAM</name>
<comment type="caution">
    <text evidence="1">The sequence shown here is derived from an EMBL/GenBank/DDBJ whole genome shotgun (WGS) entry which is preliminary data.</text>
</comment>
<organism evidence="1 2">
    <name type="scientific">Boletus reticuloceps</name>
    <dbReference type="NCBI Taxonomy" id="495285"/>
    <lineage>
        <taxon>Eukaryota</taxon>
        <taxon>Fungi</taxon>
        <taxon>Dikarya</taxon>
        <taxon>Basidiomycota</taxon>
        <taxon>Agaricomycotina</taxon>
        <taxon>Agaricomycetes</taxon>
        <taxon>Agaricomycetidae</taxon>
        <taxon>Boletales</taxon>
        <taxon>Boletineae</taxon>
        <taxon>Boletaceae</taxon>
        <taxon>Boletoideae</taxon>
        <taxon>Boletus</taxon>
    </lineage>
</organism>
<evidence type="ECO:0000313" key="2">
    <source>
        <dbReference type="Proteomes" id="UP000683000"/>
    </source>
</evidence>
<evidence type="ECO:0000313" key="1">
    <source>
        <dbReference type="EMBL" id="KAG6375946.1"/>
    </source>
</evidence>
<sequence length="61" mass="6736">MSVCQPRVVCRCLHSIIAVSGYPEPLHYDGDCERIEFISNPLPQMSLGASQLKIHVAVGRL</sequence>
<accession>A0A8I3A8M7</accession>
<proteinExistence type="predicted"/>
<keyword evidence="2" id="KW-1185">Reference proteome</keyword>
<dbReference type="AlphaFoldDB" id="A0A8I3A8M7"/>
<dbReference type="Proteomes" id="UP000683000">
    <property type="component" value="Unassembled WGS sequence"/>
</dbReference>
<protein>
    <submittedName>
        <fullName evidence="1">Uncharacterized protein</fullName>
    </submittedName>
</protein>
<dbReference type="EMBL" id="JAGFBS010000013">
    <property type="protein sequence ID" value="KAG6375946.1"/>
    <property type="molecule type" value="Genomic_DNA"/>
</dbReference>